<evidence type="ECO:0000256" key="6">
    <source>
        <dbReference type="ARBA" id="ARBA00023053"/>
    </source>
</evidence>
<keyword evidence="5 12" id="KW-1133">Transmembrane helix</keyword>
<keyword evidence="10 11" id="KW-0407">Ion channel</keyword>
<feature type="transmembrane region" description="Helical" evidence="12">
    <location>
        <begin position="73"/>
        <end position="93"/>
    </location>
</feature>
<dbReference type="PANTHER" id="PTHR11690">
    <property type="entry name" value="AMILORIDE-SENSITIVE SODIUM CHANNEL-RELATED"/>
    <property type="match status" value="1"/>
</dbReference>
<evidence type="ECO:0000256" key="9">
    <source>
        <dbReference type="ARBA" id="ARBA00023201"/>
    </source>
</evidence>
<dbReference type="PANTHER" id="PTHR11690:SF248">
    <property type="entry name" value="PICKPOCKET 17, ISOFORM A"/>
    <property type="match status" value="1"/>
</dbReference>
<dbReference type="KEGG" id="hro:HELRODRAFT_167079"/>
<reference evidence="13 15" key="2">
    <citation type="journal article" date="2013" name="Nature">
        <title>Insights into bilaterian evolution from three spiralian genomes.</title>
        <authorList>
            <person name="Simakov O."/>
            <person name="Marletaz F."/>
            <person name="Cho S.J."/>
            <person name="Edsinger-Gonzales E."/>
            <person name="Havlak P."/>
            <person name="Hellsten U."/>
            <person name="Kuo D.H."/>
            <person name="Larsson T."/>
            <person name="Lv J."/>
            <person name="Arendt D."/>
            <person name="Savage R."/>
            <person name="Osoegawa K."/>
            <person name="de Jong P."/>
            <person name="Grimwood J."/>
            <person name="Chapman J.A."/>
            <person name="Shapiro H."/>
            <person name="Aerts A."/>
            <person name="Otillar R.P."/>
            <person name="Terry A.Y."/>
            <person name="Boore J.L."/>
            <person name="Grigoriev I.V."/>
            <person name="Lindberg D.R."/>
            <person name="Seaver E.C."/>
            <person name="Weisblat D.A."/>
            <person name="Putnam N.H."/>
            <person name="Rokhsar D.S."/>
        </authorList>
    </citation>
    <scope>NUCLEOTIDE SEQUENCE</scope>
</reference>
<reference evidence="15" key="1">
    <citation type="submission" date="2012-12" db="EMBL/GenBank/DDBJ databases">
        <authorList>
            <person name="Hellsten U."/>
            <person name="Grimwood J."/>
            <person name="Chapman J.A."/>
            <person name="Shapiro H."/>
            <person name="Aerts A."/>
            <person name="Otillar R.P."/>
            <person name="Terry A.Y."/>
            <person name="Boore J.L."/>
            <person name="Simakov O."/>
            <person name="Marletaz F."/>
            <person name="Cho S.-J."/>
            <person name="Edsinger-Gonzales E."/>
            <person name="Havlak P."/>
            <person name="Kuo D.-H."/>
            <person name="Larsson T."/>
            <person name="Lv J."/>
            <person name="Arendt D."/>
            <person name="Savage R."/>
            <person name="Osoegawa K."/>
            <person name="de Jong P."/>
            <person name="Lindberg D.R."/>
            <person name="Seaver E.C."/>
            <person name="Weisblat D.A."/>
            <person name="Putnam N.H."/>
            <person name="Grigoriev I.V."/>
            <person name="Rokhsar D.S."/>
        </authorList>
    </citation>
    <scope>NUCLEOTIDE SEQUENCE</scope>
</reference>
<keyword evidence="2 11" id="KW-0813">Transport</keyword>
<evidence type="ECO:0000313" key="14">
    <source>
        <dbReference type="EnsemblMetazoa" id="HelroP167079"/>
    </source>
</evidence>
<dbReference type="GeneID" id="20201798"/>
<dbReference type="HOGENOM" id="CLU_020415_2_0_1"/>
<evidence type="ECO:0000313" key="15">
    <source>
        <dbReference type="Proteomes" id="UP000015101"/>
    </source>
</evidence>
<keyword evidence="4 11" id="KW-0812">Transmembrane</keyword>
<dbReference type="Proteomes" id="UP000015101">
    <property type="component" value="Unassembled WGS sequence"/>
</dbReference>
<evidence type="ECO:0000313" key="13">
    <source>
        <dbReference type="EMBL" id="ESO10577.1"/>
    </source>
</evidence>
<evidence type="ECO:0000256" key="3">
    <source>
        <dbReference type="ARBA" id="ARBA00022461"/>
    </source>
</evidence>
<comment type="similarity">
    <text evidence="11">Belongs to the amiloride-sensitive sodium channel (TC 1.A.6) family.</text>
</comment>
<evidence type="ECO:0000256" key="12">
    <source>
        <dbReference type="SAM" id="Phobius"/>
    </source>
</evidence>
<proteinExistence type="inferred from homology"/>
<dbReference type="CTD" id="20201798"/>
<feature type="transmembrane region" description="Helical" evidence="12">
    <location>
        <begin position="31"/>
        <end position="52"/>
    </location>
</feature>
<evidence type="ECO:0000256" key="8">
    <source>
        <dbReference type="ARBA" id="ARBA00023136"/>
    </source>
</evidence>
<accession>T1EYZ8</accession>
<organism evidence="14 15">
    <name type="scientific">Helobdella robusta</name>
    <name type="common">Californian leech</name>
    <dbReference type="NCBI Taxonomy" id="6412"/>
    <lineage>
        <taxon>Eukaryota</taxon>
        <taxon>Metazoa</taxon>
        <taxon>Spiralia</taxon>
        <taxon>Lophotrochozoa</taxon>
        <taxon>Annelida</taxon>
        <taxon>Clitellata</taxon>
        <taxon>Hirudinea</taxon>
        <taxon>Rhynchobdellida</taxon>
        <taxon>Glossiphoniidae</taxon>
        <taxon>Helobdella</taxon>
    </lineage>
</organism>
<dbReference type="Pfam" id="PF00858">
    <property type="entry name" value="ASC"/>
    <property type="match status" value="1"/>
</dbReference>
<dbReference type="GO" id="GO:0035725">
    <property type="term" value="P:sodium ion transmembrane transport"/>
    <property type="evidence" value="ECO:0000318"/>
    <property type="project" value="GO_Central"/>
</dbReference>
<dbReference type="InParanoid" id="T1EYZ8"/>
<dbReference type="GO" id="GO:0015280">
    <property type="term" value="F:ligand-gated sodium channel activity"/>
    <property type="evidence" value="ECO:0000318"/>
    <property type="project" value="GO_Central"/>
</dbReference>
<keyword evidence="3 11" id="KW-0894">Sodium channel</keyword>
<keyword evidence="7 11" id="KW-0406">Ion transport</keyword>
<reference evidence="14" key="3">
    <citation type="submission" date="2015-06" db="UniProtKB">
        <authorList>
            <consortium name="EnsemblMetazoa"/>
        </authorList>
    </citation>
    <scope>IDENTIFICATION</scope>
</reference>
<dbReference type="EMBL" id="AMQM01002649">
    <property type="status" value="NOT_ANNOTATED_CDS"/>
    <property type="molecule type" value="Genomic_DNA"/>
</dbReference>
<dbReference type="EMBL" id="KB095858">
    <property type="protein sequence ID" value="ESO10577.1"/>
    <property type="molecule type" value="Genomic_DNA"/>
</dbReference>
<evidence type="ECO:0000256" key="11">
    <source>
        <dbReference type="RuleBase" id="RU000679"/>
    </source>
</evidence>
<dbReference type="InterPro" id="IPR001873">
    <property type="entry name" value="ENaC"/>
</dbReference>
<keyword evidence="6" id="KW-0915">Sodium</keyword>
<evidence type="ECO:0000256" key="1">
    <source>
        <dbReference type="ARBA" id="ARBA00004141"/>
    </source>
</evidence>
<dbReference type="EnsemblMetazoa" id="HelroT167079">
    <property type="protein sequence ID" value="HelroP167079"/>
    <property type="gene ID" value="HelroG167079"/>
</dbReference>
<dbReference type="OrthoDB" id="6236903at2759"/>
<gene>
    <name evidence="14" type="primary">20201798</name>
    <name evidence="13" type="ORF">HELRODRAFT_167079</name>
</gene>
<dbReference type="RefSeq" id="XP_009010846.1">
    <property type="nucleotide sequence ID" value="XM_009012598.1"/>
</dbReference>
<evidence type="ECO:0000256" key="4">
    <source>
        <dbReference type="ARBA" id="ARBA00022692"/>
    </source>
</evidence>
<evidence type="ECO:0000256" key="2">
    <source>
        <dbReference type="ARBA" id="ARBA00022448"/>
    </source>
</evidence>
<keyword evidence="9 11" id="KW-0739">Sodium transport</keyword>
<sequence>MYADMRSELLHFAENTSIKGIPRLMKTKNPFLKVAWCAFVLFSFMILLYLLILNIRKYGRNAIATENPIATNWLAQNILFFSCFFFFLEKLVAGSTTFPDITVCNLDPFSVGYPKVLPIENYFEFLKKNKIKIKECLMKKPNDQYLNFDCPDFILSCHVYFNNWFENKVKCPKSFRKRWNKNYYTCHTLQTNKLKSENNDKSIKGLKLLLNVGPVNLMQIPYRYSFIRSQERGVQFIDLLIYNKITFLTSVRFGCNDETITRFFPNEIYTRETCIEFCRQDIIYKETGCVSHYLDVPLKYLDTADVCENFSLYSTESKKFQLNSPILNYSVLDKSYDSLKYVEYNCNPSCPHRCHESIYQKYSYLNQSFLDDLKYNNTTTSSVLAQIQESFLMIKFIIKEEVPFFDVEEAAYTWDTMVGVIEGMFSFWLGVSVATAIELLELGYRLMKSFYRNCVARRKVAFESFERAGDAVKSVEDGTAAND</sequence>
<dbReference type="GO" id="GO:0005886">
    <property type="term" value="C:plasma membrane"/>
    <property type="evidence" value="ECO:0000318"/>
    <property type="project" value="GO_Central"/>
</dbReference>
<name>T1EYZ8_HELRO</name>
<keyword evidence="8 12" id="KW-0472">Membrane</keyword>
<evidence type="ECO:0000256" key="7">
    <source>
        <dbReference type="ARBA" id="ARBA00023065"/>
    </source>
</evidence>
<protein>
    <submittedName>
        <fullName evidence="13 14">Uncharacterized protein</fullName>
    </submittedName>
</protein>
<keyword evidence="15" id="KW-1185">Reference proteome</keyword>
<dbReference type="AlphaFoldDB" id="T1EYZ8"/>
<evidence type="ECO:0000256" key="5">
    <source>
        <dbReference type="ARBA" id="ARBA00022989"/>
    </source>
</evidence>
<dbReference type="Gene3D" id="1.10.287.770">
    <property type="entry name" value="YojJ-like"/>
    <property type="match status" value="1"/>
</dbReference>
<evidence type="ECO:0000256" key="10">
    <source>
        <dbReference type="ARBA" id="ARBA00023303"/>
    </source>
</evidence>
<comment type="subcellular location">
    <subcellularLocation>
        <location evidence="1">Membrane</location>
        <topology evidence="1">Multi-pass membrane protein</topology>
    </subcellularLocation>
</comment>